<keyword evidence="1" id="KW-0175">Coiled coil</keyword>
<keyword evidence="4" id="KW-1185">Reference proteome</keyword>
<dbReference type="AlphaFoldDB" id="A0A5C6AEM9"/>
<proteinExistence type="predicted"/>
<evidence type="ECO:0000256" key="2">
    <source>
        <dbReference type="SAM" id="MobiDB-lite"/>
    </source>
</evidence>
<dbReference type="Pfam" id="PF04350">
    <property type="entry name" value="PilO"/>
    <property type="match status" value="1"/>
</dbReference>
<dbReference type="RefSeq" id="WP_146444761.1">
    <property type="nucleotide sequence ID" value="NZ_SJPR01000002.1"/>
</dbReference>
<dbReference type="EMBL" id="SJPR01000002">
    <property type="protein sequence ID" value="TWT97867.1"/>
    <property type="molecule type" value="Genomic_DNA"/>
</dbReference>
<organism evidence="3 4">
    <name type="scientific">Botrimarina colliarenosi</name>
    <dbReference type="NCBI Taxonomy" id="2528001"/>
    <lineage>
        <taxon>Bacteria</taxon>
        <taxon>Pseudomonadati</taxon>
        <taxon>Planctomycetota</taxon>
        <taxon>Planctomycetia</taxon>
        <taxon>Pirellulales</taxon>
        <taxon>Lacipirellulaceae</taxon>
        <taxon>Botrimarina</taxon>
    </lineage>
</organism>
<sequence>MIQTIAERLAASPHRWLIVTAVTCVLALASALPQVDLLIAERSERSELQAELTQAEASAAQLPVYEREYSAKEQKLERLRQRVVDESQLASLRTWLVDAARQSGCQVRRIDLANPSLRPWSDDENPISPTGPTNKSKATPFQLQTRAVTFSVTGSSNELVALLKAIDVDRRLKHASNIELKPMARNAQELQLELTLWYFALVRTSDVA</sequence>
<evidence type="ECO:0000313" key="4">
    <source>
        <dbReference type="Proteomes" id="UP000317421"/>
    </source>
</evidence>
<feature type="coiled-coil region" evidence="1">
    <location>
        <begin position="38"/>
        <end position="89"/>
    </location>
</feature>
<dbReference type="OrthoDB" id="269871at2"/>
<dbReference type="Proteomes" id="UP000317421">
    <property type="component" value="Unassembled WGS sequence"/>
</dbReference>
<accession>A0A5C6AEM9</accession>
<dbReference type="InterPro" id="IPR014717">
    <property type="entry name" value="Transl_elong_EF1B/ribsomal_bS6"/>
</dbReference>
<feature type="region of interest" description="Disordered" evidence="2">
    <location>
        <begin position="118"/>
        <end position="139"/>
    </location>
</feature>
<dbReference type="InterPro" id="IPR007445">
    <property type="entry name" value="PilO"/>
</dbReference>
<evidence type="ECO:0000256" key="1">
    <source>
        <dbReference type="SAM" id="Coils"/>
    </source>
</evidence>
<dbReference type="GO" id="GO:0043683">
    <property type="term" value="P:type IV pilus assembly"/>
    <property type="evidence" value="ECO:0007669"/>
    <property type="project" value="InterPro"/>
</dbReference>
<feature type="compositionally biased region" description="Polar residues" evidence="2">
    <location>
        <begin position="127"/>
        <end position="139"/>
    </location>
</feature>
<reference evidence="3 4" key="1">
    <citation type="submission" date="2019-02" db="EMBL/GenBank/DDBJ databases">
        <title>Deep-cultivation of Planctomycetes and their phenomic and genomic characterization uncovers novel biology.</title>
        <authorList>
            <person name="Wiegand S."/>
            <person name="Jogler M."/>
            <person name="Boedeker C."/>
            <person name="Pinto D."/>
            <person name="Vollmers J."/>
            <person name="Rivas-Marin E."/>
            <person name="Kohn T."/>
            <person name="Peeters S.H."/>
            <person name="Heuer A."/>
            <person name="Rast P."/>
            <person name="Oberbeckmann S."/>
            <person name="Bunk B."/>
            <person name="Jeske O."/>
            <person name="Meyerdierks A."/>
            <person name="Storesund J.E."/>
            <person name="Kallscheuer N."/>
            <person name="Luecker S."/>
            <person name="Lage O.M."/>
            <person name="Pohl T."/>
            <person name="Merkel B.J."/>
            <person name="Hornburger P."/>
            <person name="Mueller R.-W."/>
            <person name="Bruemmer F."/>
            <person name="Labrenz M."/>
            <person name="Spormann A.M."/>
            <person name="Op Den Camp H."/>
            <person name="Overmann J."/>
            <person name="Amann R."/>
            <person name="Jetten M.S.M."/>
            <person name="Mascher T."/>
            <person name="Medema M.H."/>
            <person name="Devos D.P."/>
            <person name="Kaster A.-K."/>
            <person name="Ovreas L."/>
            <person name="Rohde M."/>
            <person name="Galperin M.Y."/>
            <person name="Jogler C."/>
        </authorList>
    </citation>
    <scope>NUCLEOTIDE SEQUENCE [LARGE SCALE GENOMIC DNA]</scope>
    <source>
        <strain evidence="3 4">Pla108</strain>
    </source>
</reference>
<protein>
    <recommendedName>
        <fullName evidence="5">Pilus assembly protein, PilO</fullName>
    </recommendedName>
</protein>
<gene>
    <name evidence="3" type="ORF">Pla108_20210</name>
</gene>
<name>A0A5C6AEM9_9BACT</name>
<dbReference type="Gene3D" id="3.30.70.60">
    <property type="match status" value="1"/>
</dbReference>
<evidence type="ECO:0000313" key="3">
    <source>
        <dbReference type="EMBL" id="TWT97867.1"/>
    </source>
</evidence>
<comment type="caution">
    <text evidence="3">The sequence shown here is derived from an EMBL/GenBank/DDBJ whole genome shotgun (WGS) entry which is preliminary data.</text>
</comment>
<evidence type="ECO:0008006" key="5">
    <source>
        <dbReference type="Google" id="ProtNLM"/>
    </source>
</evidence>
<dbReference type="GO" id="GO:0043107">
    <property type="term" value="P:type IV pilus-dependent motility"/>
    <property type="evidence" value="ECO:0007669"/>
    <property type="project" value="InterPro"/>
</dbReference>